<reference evidence="3" key="1">
    <citation type="submission" date="2016-12" db="EMBL/GenBank/DDBJ databases">
        <authorList>
            <person name="Brunel B."/>
        </authorList>
    </citation>
    <scope>NUCLEOTIDE SEQUENCE [LARGE SCALE GENOMIC DNA]</scope>
</reference>
<organism evidence="2 3">
    <name type="scientific">Mesorhizobium delmotii</name>
    <dbReference type="NCBI Taxonomy" id="1631247"/>
    <lineage>
        <taxon>Bacteria</taxon>
        <taxon>Pseudomonadati</taxon>
        <taxon>Pseudomonadota</taxon>
        <taxon>Alphaproteobacteria</taxon>
        <taxon>Hyphomicrobiales</taxon>
        <taxon>Phyllobacteriaceae</taxon>
        <taxon>Mesorhizobium</taxon>
    </lineage>
</organism>
<keyword evidence="3" id="KW-1185">Reference proteome</keyword>
<sequence length="67" mass="7777">MMLPRWPEIYHDRRAPDSNTPQFMSSLSEQTHPQGGLANVGSQRFPDPQDRETEPQPWVMGVNSRKR</sequence>
<proteinExistence type="predicted"/>
<dbReference type="EMBL" id="FUIG01000021">
    <property type="protein sequence ID" value="SJM30522.1"/>
    <property type="molecule type" value="Genomic_DNA"/>
</dbReference>
<evidence type="ECO:0000256" key="1">
    <source>
        <dbReference type="SAM" id="MobiDB-lite"/>
    </source>
</evidence>
<evidence type="ECO:0000313" key="3">
    <source>
        <dbReference type="Proteomes" id="UP000245698"/>
    </source>
</evidence>
<accession>A0A2P9AHA5</accession>
<dbReference type="Proteomes" id="UP000245698">
    <property type="component" value="Unassembled WGS sequence"/>
</dbReference>
<evidence type="ECO:0000313" key="2">
    <source>
        <dbReference type="EMBL" id="SJM30522.1"/>
    </source>
</evidence>
<protein>
    <submittedName>
        <fullName evidence="2">Uncharacterized protein</fullName>
    </submittedName>
</protein>
<gene>
    <name evidence="2" type="ORF">BQ8482_150109</name>
</gene>
<dbReference type="AlphaFoldDB" id="A0A2P9AHA5"/>
<name>A0A2P9AHA5_9HYPH</name>
<feature type="compositionally biased region" description="Polar residues" evidence="1">
    <location>
        <begin position="17"/>
        <end position="33"/>
    </location>
</feature>
<feature type="region of interest" description="Disordered" evidence="1">
    <location>
        <begin position="1"/>
        <end position="67"/>
    </location>
</feature>